<gene>
    <name evidence="3" type="ORF">Tco_1114332</name>
</gene>
<reference evidence="3" key="2">
    <citation type="submission" date="2022-01" db="EMBL/GenBank/DDBJ databases">
        <authorList>
            <person name="Yamashiro T."/>
            <person name="Shiraishi A."/>
            <person name="Satake H."/>
            <person name="Nakayama K."/>
        </authorList>
    </citation>
    <scope>NUCLEOTIDE SEQUENCE</scope>
</reference>
<feature type="region of interest" description="Disordered" evidence="1">
    <location>
        <begin position="147"/>
        <end position="199"/>
    </location>
</feature>
<reference evidence="3" key="1">
    <citation type="journal article" date="2022" name="Int. J. Mol. Sci.">
        <title>Draft Genome of Tanacetum Coccineum: Genomic Comparison of Closely Related Tanacetum-Family Plants.</title>
        <authorList>
            <person name="Yamashiro T."/>
            <person name="Shiraishi A."/>
            <person name="Nakayama K."/>
            <person name="Satake H."/>
        </authorList>
    </citation>
    <scope>NUCLEOTIDE SEQUENCE</scope>
</reference>
<feature type="non-terminal residue" evidence="3">
    <location>
        <position position="1"/>
    </location>
</feature>
<accession>A0ABQ5IV05</accession>
<feature type="compositionally biased region" description="Polar residues" evidence="1">
    <location>
        <begin position="174"/>
        <end position="194"/>
    </location>
</feature>
<dbReference type="Pfam" id="PF07727">
    <property type="entry name" value="RVT_2"/>
    <property type="match status" value="1"/>
</dbReference>
<feature type="domain" description="Reverse transcriptase Ty1/copia-type" evidence="2">
    <location>
        <begin position="283"/>
        <end position="385"/>
    </location>
</feature>
<evidence type="ECO:0000256" key="1">
    <source>
        <dbReference type="SAM" id="MobiDB-lite"/>
    </source>
</evidence>
<sequence>RFEIVGFPQGFKRNSNTGKQTFNANVDIKMNGKSSSTLSSGFTPEQMQKLLSKSNVVLSFHVSKLLWHNILGHPTDQDLSVLKNDLSIFYNTYVPMCEVCQRAKQTKELFPLSDHKSKTLDELVHLDLKPATDVENTNEVNHLQFFDGQFPQSPNDDGKDSSVEDGSLPHYDNFDSTQGRYQSGRHSATHTSVLRRSDRQSKLPVRLNDYVLNSNVKYGIEKYVEAMNNEIEALNTNNTWTICDLPIGRKPIGNVNNAFLYGDLVEDVNMTLPDGYNDENKFKHGFEQSKFDYSVYTKHSNDKFIALLMYVDDNVITRNDDFGIKEFKLFLSAKFLIKDLGVLKYFLGIEVVENDLGLCMSQRKYCLELLHLYGLLAARPVDIPLPENFVLILKKPKMISISHMHSPLQSHFKSALESFKAKCPKTRRSVTGFCVFLGKTLVSWKSKKQDTVSKSSSEAEYRSMSFASCEVVWLGNLLHSIGIKNLFPVELYYDNSSAIQIAANPVFHERTKHFELDVHFAIDLGYYRGHKCHNVKVVSCENVFLAGYDKIWSQGAFRSAHVVREKLIDFLVMLS</sequence>
<name>A0ABQ5IV05_9ASTR</name>
<comment type="caution">
    <text evidence="3">The sequence shown here is derived from an EMBL/GenBank/DDBJ whole genome shotgun (WGS) entry which is preliminary data.</text>
</comment>
<keyword evidence="4" id="KW-1185">Reference proteome</keyword>
<evidence type="ECO:0000259" key="2">
    <source>
        <dbReference type="Pfam" id="PF07727"/>
    </source>
</evidence>
<dbReference type="EMBL" id="BQNB010021205">
    <property type="protein sequence ID" value="GJU03994.1"/>
    <property type="molecule type" value="Genomic_DNA"/>
</dbReference>
<dbReference type="PANTHER" id="PTHR11439">
    <property type="entry name" value="GAG-POL-RELATED RETROTRANSPOSON"/>
    <property type="match status" value="1"/>
</dbReference>
<evidence type="ECO:0000313" key="3">
    <source>
        <dbReference type="EMBL" id="GJU03994.1"/>
    </source>
</evidence>
<protein>
    <submittedName>
        <fullName evidence="3">Ribonuclease H-like domain-containing protein</fullName>
    </submittedName>
</protein>
<dbReference type="Proteomes" id="UP001151760">
    <property type="component" value="Unassembled WGS sequence"/>
</dbReference>
<dbReference type="InterPro" id="IPR013103">
    <property type="entry name" value="RVT_2"/>
</dbReference>
<organism evidence="3 4">
    <name type="scientific">Tanacetum coccineum</name>
    <dbReference type="NCBI Taxonomy" id="301880"/>
    <lineage>
        <taxon>Eukaryota</taxon>
        <taxon>Viridiplantae</taxon>
        <taxon>Streptophyta</taxon>
        <taxon>Embryophyta</taxon>
        <taxon>Tracheophyta</taxon>
        <taxon>Spermatophyta</taxon>
        <taxon>Magnoliopsida</taxon>
        <taxon>eudicotyledons</taxon>
        <taxon>Gunneridae</taxon>
        <taxon>Pentapetalae</taxon>
        <taxon>asterids</taxon>
        <taxon>campanulids</taxon>
        <taxon>Asterales</taxon>
        <taxon>Asteraceae</taxon>
        <taxon>Asteroideae</taxon>
        <taxon>Anthemideae</taxon>
        <taxon>Anthemidinae</taxon>
        <taxon>Tanacetum</taxon>
    </lineage>
</organism>
<dbReference type="PANTHER" id="PTHR11439:SF489">
    <property type="entry name" value="RNA-DIRECTED DNA POLYMERASE"/>
    <property type="match status" value="1"/>
</dbReference>
<dbReference type="CDD" id="cd09272">
    <property type="entry name" value="RNase_HI_RT_Ty1"/>
    <property type="match status" value="1"/>
</dbReference>
<evidence type="ECO:0000313" key="4">
    <source>
        <dbReference type="Proteomes" id="UP001151760"/>
    </source>
</evidence>
<proteinExistence type="predicted"/>